<organism evidence="13 14">
    <name type="scientific">Bacillus methanolicus (strain MGA3 / ATCC 53907)</name>
    <dbReference type="NCBI Taxonomy" id="796606"/>
    <lineage>
        <taxon>Bacteria</taxon>
        <taxon>Bacillati</taxon>
        <taxon>Bacillota</taxon>
        <taxon>Bacilli</taxon>
        <taxon>Bacillales</taxon>
        <taxon>Bacillaceae</taxon>
        <taxon>Bacillus</taxon>
    </lineage>
</organism>
<dbReference type="eggNOG" id="COG1271">
    <property type="taxonomic scope" value="Bacteria"/>
</dbReference>
<keyword evidence="5 12" id="KW-0349">Heme</keyword>
<dbReference type="GO" id="GO:0005886">
    <property type="term" value="C:plasma membrane"/>
    <property type="evidence" value="ECO:0007669"/>
    <property type="project" value="UniProtKB-SubCell"/>
</dbReference>
<evidence type="ECO:0000256" key="1">
    <source>
        <dbReference type="ARBA" id="ARBA00004651"/>
    </source>
</evidence>
<evidence type="ECO:0000256" key="9">
    <source>
        <dbReference type="ARBA" id="ARBA00022989"/>
    </source>
</evidence>
<dbReference type="GO" id="GO:0046872">
    <property type="term" value="F:metal ion binding"/>
    <property type="evidence" value="ECO:0007669"/>
    <property type="project" value="UniProtKB-UniRule"/>
</dbReference>
<keyword evidence="8 12" id="KW-0249">Electron transport</keyword>
<protein>
    <submittedName>
        <fullName evidence="13">Cytochrome d ubiquinol oxidase subunit 1</fullName>
        <ecNumber evidence="13">1.10.3.-</ecNumber>
    </submittedName>
</protein>
<evidence type="ECO:0000256" key="5">
    <source>
        <dbReference type="ARBA" id="ARBA00022617"/>
    </source>
</evidence>
<dbReference type="GO" id="GO:0009055">
    <property type="term" value="F:electron transfer activity"/>
    <property type="evidence" value="ECO:0007669"/>
    <property type="project" value="UniProtKB-UniRule"/>
</dbReference>
<gene>
    <name evidence="13" type="primary">cydA</name>
    <name evidence="13" type="ORF">BMMGA3_03810</name>
</gene>
<comment type="subcellular location">
    <subcellularLocation>
        <location evidence="1">Cell membrane</location>
        <topology evidence="1">Multi-pass membrane protein</topology>
    </subcellularLocation>
</comment>
<evidence type="ECO:0000256" key="4">
    <source>
        <dbReference type="ARBA" id="ARBA00022475"/>
    </source>
</evidence>
<keyword evidence="11 12" id="KW-0472">Membrane</keyword>
<dbReference type="EMBL" id="CP007739">
    <property type="protein sequence ID" value="AIE59202.1"/>
    <property type="molecule type" value="Genomic_DNA"/>
</dbReference>
<evidence type="ECO:0000256" key="11">
    <source>
        <dbReference type="ARBA" id="ARBA00023136"/>
    </source>
</evidence>
<dbReference type="KEGG" id="bmet:BMMGA3_03810"/>
<feature type="transmembrane region" description="Helical" evidence="12">
    <location>
        <begin position="227"/>
        <end position="245"/>
    </location>
</feature>
<dbReference type="Pfam" id="PF01654">
    <property type="entry name" value="Cyt_bd_oxida_I"/>
    <property type="match status" value="1"/>
</dbReference>
<feature type="transmembrane region" description="Helical" evidence="12">
    <location>
        <begin position="428"/>
        <end position="451"/>
    </location>
</feature>
<proteinExistence type="inferred from homology"/>
<feature type="transmembrane region" description="Helical" evidence="12">
    <location>
        <begin position="378"/>
        <end position="399"/>
    </location>
</feature>
<evidence type="ECO:0000256" key="8">
    <source>
        <dbReference type="ARBA" id="ARBA00022982"/>
    </source>
</evidence>
<feature type="transmembrane region" description="Helical" evidence="12">
    <location>
        <begin position="63"/>
        <end position="81"/>
    </location>
</feature>
<keyword evidence="13" id="KW-0560">Oxidoreductase</keyword>
<dbReference type="GO" id="GO:0016682">
    <property type="term" value="F:oxidoreductase activity, acting on diphenols and related substances as donors, oxygen as acceptor"/>
    <property type="evidence" value="ECO:0007669"/>
    <property type="project" value="TreeGrafter"/>
</dbReference>
<keyword evidence="9 12" id="KW-1133">Transmembrane helix</keyword>
<dbReference type="Proteomes" id="UP000027602">
    <property type="component" value="Chromosome"/>
</dbReference>
<dbReference type="GO" id="GO:0070069">
    <property type="term" value="C:cytochrome complex"/>
    <property type="evidence" value="ECO:0007669"/>
    <property type="project" value="UniProtKB-UniRule"/>
</dbReference>
<comment type="similarity">
    <text evidence="2 12">Belongs to the cytochrome ubiquinol oxidase subunit 1 family.</text>
</comment>
<keyword evidence="10 12" id="KW-0408">Iron</keyword>
<keyword evidence="7 12" id="KW-0479">Metal-binding</keyword>
<dbReference type="InterPro" id="IPR002585">
    <property type="entry name" value="Cyt-d_ubiquinol_oxidase_su_1"/>
</dbReference>
<reference evidence="13 14" key="1">
    <citation type="journal article" date="2015" name="BMC Genomics">
        <title>Transcriptome analysis of thermophilic methylotrophic Bacillus methanolicus MGA3 using RNA-sequencing provides detailed insights into its previously uncharted transcriptional landscape.</title>
        <authorList>
            <person name="Irla M."/>
            <person name="Neshat A."/>
            <person name="Brautaset T."/>
            <person name="Ruckert C."/>
            <person name="Kalinowski J."/>
            <person name="Wendisch V.F."/>
        </authorList>
    </citation>
    <scope>NUCLEOTIDE SEQUENCE [LARGE SCALE GENOMIC DNA]</scope>
    <source>
        <strain evidence="14">MGA3 / ATCC 53907</strain>
    </source>
</reference>
<feature type="transmembrane region" description="Helical" evidence="12">
    <location>
        <begin position="26"/>
        <end position="51"/>
    </location>
</feature>
<keyword evidence="14" id="KW-1185">Reference proteome</keyword>
<feature type="transmembrane region" description="Helical" evidence="12">
    <location>
        <begin position="344"/>
        <end position="366"/>
    </location>
</feature>
<evidence type="ECO:0000256" key="6">
    <source>
        <dbReference type="ARBA" id="ARBA00022692"/>
    </source>
</evidence>
<accession>A0A068LUN0</accession>
<dbReference type="STRING" id="796606.BMMGA3_03810"/>
<evidence type="ECO:0000256" key="7">
    <source>
        <dbReference type="ARBA" id="ARBA00022723"/>
    </source>
</evidence>
<evidence type="ECO:0000256" key="12">
    <source>
        <dbReference type="PIRNR" id="PIRNR006446"/>
    </source>
</evidence>
<dbReference type="HOGENOM" id="CLU_030555_3_3_9"/>
<dbReference type="PIRSF" id="PIRSF006446">
    <property type="entry name" value="Cyt_quinol_oxidase_1"/>
    <property type="match status" value="1"/>
</dbReference>
<evidence type="ECO:0000256" key="2">
    <source>
        <dbReference type="ARBA" id="ARBA00009819"/>
    </source>
</evidence>
<keyword evidence="4 12" id="KW-1003">Cell membrane</keyword>
<dbReference type="AlphaFoldDB" id="A0A068LUN0"/>
<keyword evidence="3 12" id="KW-0813">Transport</keyword>
<dbReference type="PANTHER" id="PTHR30365:SF15">
    <property type="entry name" value="CYTOCHROME BD UBIQUINOL OXIDASE SUBUNIT 1"/>
    <property type="match status" value="1"/>
</dbReference>
<name>A0A068LUN0_BACMM</name>
<feature type="transmembrane region" description="Helical" evidence="12">
    <location>
        <begin position="137"/>
        <end position="160"/>
    </location>
</feature>
<dbReference type="PANTHER" id="PTHR30365">
    <property type="entry name" value="CYTOCHROME D UBIQUINOL OXIDASE"/>
    <property type="match status" value="1"/>
</dbReference>
<keyword evidence="6 12" id="KW-0812">Transmembrane</keyword>
<dbReference type="GO" id="GO:0020037">
    <property type="term" value="F:heme binding"/>
    <property type="evidence" value="ECO:0007669"/>
    <property type="project" value="TreeGrafter"/>
</dbReference>
<evidence type="ECO:0000256" key="10">
    <source>
        <dbReference type="ARBA" id="ARBA00023004"/>
    </source>
</evidence>
<dbReference type="EC" id="1.10.3.-" evidence="13"/>
<dbReference type="GO" id="GO:0019646">
    <property type="term" value="P:aerobic electron transport chain"/>
    <property type="evidence" value="ECO:0007669"/>
    <property type="project" value="InterPro"/>
</dbReference>
<feature type="transmembrane region" description="Helical" evidence="12">
    <location>
        <begin position="101"/>
        <end position="125"/>
    </location>
</feature>
<evidence type="ECO:0000313" key="14">
    <source>
        <dbReference type="Proteomes" id="UP000027602"/>
    </source>
</evidence>
<evidence type="ECO:0000256" key="3">
    <source>
        <dbReference type="ARBA" id="ARBA00022448"/>
    </source>
</evidence>
<sequence>MGEILKGGTTMDPVMLARIQFALTTIYHFFFVPLTIGLAFIIALMQTLYVVKKKEIYKKMAKFWGHLFLINFAVGVVTGIIQEFQFGMNWSDYSRFVGDVFGAPLAIEALLAFFMESTFIGLWIFGWDRLPKKVHLASIWLVSIGSMLSGFWILTANAFMQVPVGYEMRNGRAEMVDFLALISNGQLWVEFPHVITGALCTGAFFVAGVSAYNLLKKKHIEFYKKSMNIALIIGLIGSLGAAFSGHDQAQYLVKTQPMKMAAAEGIWEDTPDPAPWSVFALIDTKNQENKFEINIPYALSYLSYSKFEGSLKGMKTLQAEYAKKYDRVVGEGTNYIPPVKTTYWSFRLMVGFGAAMILLSMLGLYLWKKGRLEQSNMFLKILVLSISFPFLANTFGWVMTEVGRQPWTVFGLMTTADAVSPNVSSGTILFSIIMYMLIFTILASVMVYLMVREIKRGPEHQGVKSTVLTDPFNKAGV</sequence>
<evidence type="ECO:0000313" key="13">
    <source>
        <dbReference type="EMBL" id="AIE59202.1"/>
    </source>
</evidence>
<feature type="transmembrane region" description="Helical" evidence="12">
    <location>
        <begin position="194"/>
        <end position="215"/>
    </location>
</feature>